<gene>
    <name evidence="2" type="ORF">OJAV_G00079920</name>
</gene>
<keyword evidence="3" id="KW-1185">Reference proteome</keyword>
<dbReference type="Proteomes" id="UP000283210">
    <property type="component" value="Chromosome 8"/>
</dbReference>
<reference evidence="2 3" key="1">
    <citation type="submission" date="2018-11" db="EMBL/GenBank/DDBJ databases">
        <authorList>
            <person name="Lopez-Roques C."/>
            <person name="Donnadieu C."/>
            <person name="Bouchez O."/>
            <person name="Klopp C."/>
            <person name="Cabau C."/>
            <person name="Zahm M."/>
        </authorList>
    </citation>
    <scope>NUCLEOTIDE SEQUENCE [LARGE SCALE GENOMIC DNA]</scope>
    <source>
        <strain evidence="2">RS831</strain>
        <tissue evidence="2">Whole body</tissue>
    </source>
</reference>
<dbReference type="AlphaFoldDB" id="A0A3S2P947"/>
<dbReference type="EMBL" id="CM012444">
    <property type="protein sequence ID" value="RVE69628.1"/>
    <property type="molecule type" value="Genomic_DNA"/>
</dbReference>
<dbReference type="OrthoDB" id="8922241at2759"/>
<evidence type="ECO:0000313" key="3">
    <source>
        <dbReference type="Proteomes" id="UP000283210"/>
    </source>
</evidence>
<proteinExistence type="predicted"/>
<name>A0A3S2P947_ORYJA</name>
<sequence>MACRFSFQTRLSSIMETMAKSALSQVSKLVDEDSAEIRMELSRLLSANSALAKKINSLECELTVAKSDPPKLIRASRSVGIQTDSYRDDDVHCDSEHVAIDGIFGNDWCMNLWKDRDPCSPQRCESSPQSFDKSETLEADHITRNENKAQDYIQNVATCFPQQMHNVEEQKSGIAEEPEQLSVDYSVDESNSSLSFDQGSERVGVGPEEAAVQLLPFNSTDETFSTHIIPIEEEEEEEEEEEDDDDDVQFVQETQQVQVENTSAALSHNDLMPLAINSAENFTNSKKDPNDDSEPSFTKELLLAT</sequence>
<organism evidence="2 3">
    <name type="scientific">Oryzias javanicus</name>
    <name type="common">Javanese ricefish</name>
    <name type="synonym">Aplocheilus javanicus</name>
    <dbReference type="NCBI Taxonomy" id="123683"/>
    <lineage>
        <taxon>Eukaryota</taxon>
        <taxon>Metazoa</taxon>
        <taxon>Chordata</taxon>
        <taxon>Craniata</taxon>
        <taxon>Vertebrata</taxon>
        <taxon>Euteleostomi</taxon>
        <taxon>Actinopterygii</taxon>
        <taxon>Neopterygii</taxon>
        <taxon>Teleostei</taxon>
        <taxon>Neoteleostei</taxon>
        <taxon>Acanthomorphata</taxon>
        <taxon>Ovalentaria</taxon>
        <taxon>Atherinomorphae</taxon>
        <taxon>Beloniformes</taxon>
        <taxon>Adrianichthyidae</taxon>
        <taxon>Oryziinae</taxon>
        <taxon>Oryzias</taxon>
    </lineage>
</organism>
<evidence type="ECO:0000313" key="2">
    <source>
        <dbReference type="EMBL" id="RVE69628.1"/>
    </source>
</evidence>
<accession>A0A3S2P947</accession>
<reference evidence="2 3" key="2">
    <citation type="submission" date="2019-01" db="EMBL/GenBank/DDBJ databases">
        <title>A chromosome length genome reference of the Java medaka (oryzias javanicus).</title>
        <authorList>
            <person name="Herpin A."/>
            <person name="Takehana Y."/>
            <person name="Naruse K."/>
            <person name="Ansai S."/>
            <person name="Kawaguchi M."/>
        </authorList>
    </citation>
    <scope>NUCLEOTIDE SEQUENCE [LARGE SCALE GENOMIC DNA]</scope>
    <source>
        <strain evidence="2">RS831</strain>
        <tissue evidence="2">Whole body</tissue>
    </source>
</reference>
<protein>
    <submittedName>
        <fullName evidence="2">Uncharacterized protein</fullName>
    </submittedName>
</protein>
<evidence type="ECO:0000256" key="1">
    <source>
        <dbReference type="SAM" id="MobiDB-lite"/>
    </source>
</evidence>
<feature type="compositionally biased region" description="Acidic residues" evidence="1">
    <location>
        <begin position="231"/>
        <end position="248"/>
    </location>
</feature>
<feature type="region of interest" description="Disordered" evidence="1">
    <location>
        <begin position="277"/>
        <end position="305"/>
    </location>
</feature>
<feature type="region of interest" description="Disordered" evidence="1">
    <location>
        <begin position="231"/>
        <end position="250"/>
    </location>
</feature>